<evidence type="ECO:0000256" key="6">
    <source>
        <dbReference type="SAM" id="Coils"/>
    </source>
</evidence>
<dbReference type="AlphaFoldDB" id="A0A0F7P7Y2"/>
<organism evidence="8 11">
    <name type="scientific">Halanaeroarchaeum sulfurireducens</name>
    <dbReference type="NCBI Taxonomy" id="1604004"/>
    <lineage>
        <taxon>Archaea</taxon>
        <taxon>Methanobacteriati</taxon>
        <taxon>Methanobacteriota</taxon>
        <taxon>Stenosarchaea group</taxon>
        <taxon>Halobacteria</taxon>
        <taxon>Halobacteriales</taxon>
        <taxon>Halobacteriaceae</taxon>
        <taxon>Halanaeroarchaeum</taxon>
    </lineage>
</organism>
<dbReference type="OrthoDB" id="372230at2157"/>
<evidence type="ECO:0000313" key="9">
    <source>
        <dbReference type="EMBL" id="ALG81653.1"/>
    </source>
</evidence>
<dbReference type="InterPro" id="IPR009012">
    <property type="entry name" value="GrpE_head"/>
</dbReference>
<comment type="subcellular location">
    <subcellularLocation>
        <location evidence="3">Cytoplasm</location>
    </subcellularLocation>
</comment>
<reference evidence="8 11" key="1">
    <citation type="journal article" date="2015" name="ISME J.">
        <title>Elemental sulfur and acetate can support life of a novel strictly anaerobic haloarchaeon.</title>
        <authorList>
            <person name="Sorokin D.Y."/>
            <person name="Kublanov I.V."/>
            <person name="Gavrilov S.N."/>
            <person name="Rojo D."/>
            <person name="Roman P."/>
            <person name="Golyshin P.N."/>
            <person name="Slepak V.Z."/>
            <person name="Smedile F."/>
            <person name="Ferrer M."/>
            <person name="Messina E."/>
            <person name="La Cono V."/>
            <person name="Yakimov M.M."/>
        </authorList>
    </citation>
    <scope>NUCLEOTIDE SEQUENCE [LARGE SCALE GENOMIC DNA]</scope>
    <source>
        <strain evidence="8 11">HSR2</strain>
    </source>
</reference>
<dbReference type="SUPFAM" id="SSF58014">
    <property type="entry name" value="Coiled-coil domain of nucleotide exchange factor GrpE"/>
    <property type="match status" value="1"/>
</dbReference>
<dbReference type="Proteomes" id="UP000069906">
    <property type="component" value="Chromosome"/>
</dbReference>
<dbReference type="PATRIC" id="fig|1604004.4.peg.791"/>
<evidence type="ECO:0000256" key="5">
    <source>
        <dbReference type="RuleBase" id="RU004478"/>
    </source>
</evidence>
<dbReference type="KEGG" id="hsu:HLASF_0755"/>
<dbReference type="Gene3D" id="3.90.20.20">
    <property type="match status" value="1"/>
</dbReference>
<dbReference type="Gene3D" id="2.30.22.10">
    <property type="entry name" value="Head domain of nucleotide exchange factor GrpE"/>
    <property type="match status" value="1"/>
</dbReference>
<dbReference type="GO" id="GO:0051087">
    <property type="term" value="F:protein-folding chaperone binding"/>
    <property type="evidence" value="ECO:0007669"/>
    <property type="project" value="InterPro"/>
</dbReference>
<evidence type="ECO:0000256" key="1">
    <source>
        <dbReference type="ARBA" id="ARBA00009054"/>
    </source>
</evidence>
<keyword evidence="6" id="KW-0175">Coiled coil</keyword>
<protein>
    <recommendedName>
        <fullName evidence="3 4">Protein GrpE</fullName>
    </recommendedName>
    <alternativeName>
        <fullName evidence="3">HSP-70 cofactor</fullName>
    </alternativeName>
</protein>
<reference evidence="9 10" key="3">
    <citation type="journal article" date="2016" name="Stand. Genomic Sci.">
        <title>Complete genome sequence of 'Halanaeroarchaeum sulfurireducens' M27-SA2, a sulfur-reducing and acetate-oxidizing haloarchaeon from the deep-sea hypersaline anoxic lake Medee.</title>
        <authorList>
            <person name="Messina E."/>
            <person name="Sorokin D.Y."/>
            <person name="Kublanov I.V."/>
            <person name="Toshchakov S."/>
            <person name="Lopatina A."/>
            <person name="Arcadi E."/>
            <person name="Smedile F."/>
            <person name="La Spada G."/>
            <person name="La Cono V."/>
            <person name="Yakimov M.M."/>
        </authorList>
    </citation>
    <scope>NUCLEOTIDE SEQUENCE [LARGE SCALE GENOMIC DNA]</scope>
    <source>
        <strain evidence="9 10">M27-SA2</strain>
    </source>
</reference>
<dbReference type="KEGG" id="hsf:HLASA_0752"/>
<evidence type="ECO:0000256" key="7">
    <source>
        <dbReference type="SAM" id="MobiDB-lite"/>
    </source>
</evidence>
<dbReference type="EMBL" id="CP011564">
    <property type="protein sequence ID" value="ALG81653.1"/>
    <property type="molecule type" value="Genomic_DNA"/>
</dbReference>
<sequence>MTAADEHADTEQTLDLVAEVGTHDEVLGAAVAALEARIEDLEETVAEKDEEIDELTERLQRTQADFQNYKKRTKERQSELVNSAKGDLIERFLAVRDDLSRALEDGSDDLKSLEEGVRVTRNEFDRVLDAEDVRKVDPEPGSDVDPTRHEVMMRVDSDEPADTVADVFRPGYEMEDAVLRTAQVTVSDGPAEEDGESDQGGGDQEADAETDGDEPE</sequence>
<evidence type="ECO:0000256" key="2">
    <source>
        <dbReference type="ARBA" id="ARBA00023186"/>
    </source>
</evidence>
<evidence type="ECO:0000313" key="11">
    <source>
        <dbReference type="Proteomes" id="UP000069906"/>
    </source>
</evidence>
<dbReference type="PRINTS" id="PR00773">
    <property type="entry name" value="GRPEPROTEIN"/>
</dbReference>
<keyword evidence="3 4" id="KW-0346">Stress response</keyword>
<dbReference type="InterPro" id="IPR000740">
    <property type="entry name" value="GrpE"/>
</dbReference>
<dbReference type="RefSeq" id="WP_050048039.1">
    <property type="nucleotide sequence ID" value="NZ_CP008874.1"/>
</dbReference>
<keyword evidence="11" id="KW-1185">Reference proteome</keyword>
<dbReference type="Pfam" id="PF01025">
    <property type="entry name" value="GrpE"/>
    <property type="match status" value="1"/>
</dbReference>
<dbReference type="Proteomes" id="UP000060390">
    <property type="component" value="Chromosome"/>
</dbReference>
<evidence type="ECO:0000256" key="3">
    <source>
        <dbReference type="HAMAP-Rule" id="MF_01151"/>
    </source>
</evidence>
<dbReference type="PANTHER" id="PTHR21237">
    <property type="entry name" value="GRPE PROTEIN"/>
    <property type="match status" value="1"/>
</dbReference>
<dbReference type="GeneID" id="26010116"/>
<dbReference type="HAMAP" id="MF_01151">
    <property type="entry name" value="GrpE"/>
    <property type="match status" value="1"/>
</dbReference>
<dbReference type="CDD" id="cd00446">
    <property type="entry name" value="GrpE"/>
    <property type="match status" value="1"/>
</dbReference>
<feature type="compositionally biased region" description="Acidic residues" evidence="7">
    <location>
        <begin position="204"/>
        <end position="216"/>
    </location>
</feature>
<comment type="function">
    <text evidence="3 4">Participates actively in the response to hyperosmotic and heat shock by preventing the aggregation of stress-denatured proteins, in association with DnaK and GrpE. It is the nucleotide exchange factor for DnaK and may function as a thermosensor. Unfolded proteins bind initially to DnaJ; upon interaction with the DnaJ-bound protein, DnaK hydrolyzes its bound ATP, resulting in the formation of a stable complex. GrpE releases ADP from DnaK; ATP binding to DnaK triggers the release of the substrate protein, thus completing the reaction cycle. Several rounds of ATP-dependent interactions between DnaJ, DnaK and GrpE are required for fully efficient folding.</text>
</comment>
<dbReference type="GO" id="GO:0006457">
    <property type="term" value="P:protein folding"/>
    <property type="evidence" value="ECO:0007669"/>
    <property type="project" value="InterPro"/>
</dbReference>
<feature type="coiled-coil region" evidence="6">
    <location>
        <begin position="24"/>
        <end position="72"/>
    </location>
</feature>
<comment type="subunit">
    <text evidence="3">Homodimer.</text>
</comment>
<comment type="similarity">
    <text evidence="1 3 5">Belongs to the GrpE family.</text>
</comment>
<evidence type="ECO:0000313" key="8">
    <source>
        <dbReference type="EMBL" id="AKH97251.1"/>
    </source>
</evidence>
<dbReference type="STRING" id="1604004.HLASA_0752"/>
<dbReference type="EMBL" id="CP008874">
    <property type="protein sequence ID" value="AKH97251.1"/>
    <property type="molecule type" value="Genomic_DNA"/>
</dbReference>
<dbReference type="GO" id="GO:0000774">
    <property type="term" value="F:adenyl-nucleotide exchange factor activity"/>
    <property type="evidence" value="ECO:0007669"/>
    <property type="project" value="InterPro"/>
</dbReference>
<dbReference type="GO" id="GO:0005737">
    <property type="term" value="C:cytoplasm"/>
    <property type="evidence" value="ECO:0007669"/>
    <property type="project" value="UniProtKB-SubCell"/>
</dbReference>
<accession>A0A0F7P7Y2</accession>
<dbReference type="PANTHER" id="PTHR21237:SF23">
    <property type="entry name" value="GRPE PROTEIN HOMOLOG, MITOCHONDRIAL"/>
    <property type="match status" value="1"/>
</dbReference>
<reference evidence="10" key="2">
    <citation type="submission" date="2015-05" db="EMBL/GenBank/DDBJ databases">
        <title>Complete genome sequence of Halanaeroarchaeum sulfurireducens type strain M27-SA2, a sulfate-reducer haloarchaeon from marine anoxic lake Medee.</title>
        <authorList>
            <person name="Messina E."/>
            <person name="Kublanov I.V."/>
            <person name="Toshchakov S."/>
            <person name="Arcadi E."/>
            <person name="La Spada G."/>
            <person name="La Cono V."/>
            <person name="Yakimov M.M."/>
        </authorList>
    </citation>
    <scope>NUCLEOTIDE SEQUENCE [LARGE SCALE GENOMIC DNA]</scope>
    <source>
        <strain evidence="10">M27-SA2</strain>
    </source>
</reference>
<keyword evidence="3" id="KW-0963">Cytoplasm</keyword>
<dbReference type="HOGENOM" id="CLU_057217_3_0_2"/>
<evidence type="ECO:0000256" key="4">
    <source>
        <dbReference type="RuleBase" id="RU000639"/>
    </source>
</evidence>
<evidence type="ECO:0000313" key="10">
    <source>
        <dbReference type="Proteomes" id="UP000060390"/>
    </source>
</evidence>
<dbReference type="GO" id="GO:0051082">
    <property type="term" value="F:unfolded protein binding"/>
    <property type="evidence" value="ECO:0007669"/>
    <property type="project" value="TreeGrafter"/>
</dbReference>
<dbReference type="GO" id="GO:0042803">
    <property type="term" value="F:protein homodimerization activity"/>
    <property type="evidence" value="ECO:0007669"/>
    <property type="project" value="InterPro"/>
</dbReference>
<proteinExistence type="inferred from homology"/>
<name>A0A0F7P7Y2_9EURY</name>
<keyword evidence="2 3" id="KW-0143">Chaperone</keyword>
<dbReference type="SUPFAM" id="SSF51064">
    <property type="entry name" value="Head domain of nucleotide exchange factor GrpE"/>
    <property type="match status" value="1"/>
</dbReference>
<feature type="region of interest" description="Disordered" evidence="7">
    <location>
        <begin position="182"/>
        <end position="216"/>
    </location>
</feature>
<gene>
    <name evidence="3 8" type="primary">grpE</name>
    <name evidence="9" type="ORF">HLASA_0752</name>
    <name evidence="8" type="ORF">HLASF_0755</name>
</gene>
<dbReference type="PROSITE" id="PS01071">
    <property type="entry name" value="GRPE"/>
    <property type="match status" value="1"/>
</dbReference>
<dbReference type="InterPro" id="IPR013805">
    <property type="entry name" value="GrpE_CC"/>
</dbReference>